<protein>
    <submittedName>
        <fullName evidence="8">Receptor for egg jelly 4</fullName>
    </submittedName>
</protein>
<dbReference type="Proteomes" id="UP000735302">
    <property type="component" value="Unassembled WGS sequence"/>
</dbReference>
<keyword evidence="3 6" id="KW-0812">Transmembrane</keyword>
<dbReference type="EMBL" id="BLXT01006630">
    <property type="protein sequence ID" value="GFO32542.1"/>
    <property type="molecule type" value="Genomic_DNA"/>
</dbReference>
<keyword evidence="5 6" id="KW-0472">Membrane</keyword>
<dbReference type="PANTHER" id="PTHR10877">
    <property type="entry name" value="POLYCYSTIN FAMILY MEMBER"/>
    <property type="match status" value="1"/>
</dbReference>
<dbReference type="PANTHER" id="PTHR10877:SF194">
    <property type="entry name" value="LOCATION OF VULVA DEFECTIVE 1"/>
    <property type="match status" value="1"/>
</dbReference>
<evidence type="ECO:0000256" key="6">
    <source>
        <dbReference type="SAM" id="Phobius"/>
    </source>
</evidence>
<feature type="transmembrane region" description="Helical" evidence="6">
    <location>
        <begin position="65"/>
        <end position="91"/>
    </location>
</feature>
<evidence type="ECO:0000256" key="1">
    <source>
        <dbReference type="ARBA" id="ARBA00004141"/>
    </source>
</evidence>
<evidence type="ECO:0000256" key="5">
    <source>
        <dbReference type="ARBA" id="ARBA00023136"/>
    </source>
</evidence>
<comment type="similarity">
    <text evidence="2">Belongs to the polycystin family.</text>
</comment>
<dbReference type="InterPro" id="IPR013122">
    <property type="entry name" value="PKD1_2_channel"/>
</dbReference>
<dbReference type="GO" id="GO:0005262">
    <property type="term" value="F:calcium channel activity"/>
    <property type="evidence" value="ECO:0007669"/>
    <property type="project" value="TreeGrafter"/>
</dbReference>
<comment type="subcellular location">
    <subcellularLocation>
        <location evidence="1">Membrane</location>
        <topology evidence="1">Multi-pass membrane protein</topology>
    </subcellularLocation>
</comment>
<gene>
    <name evidence="8" type="ORF">PoB_005904700</name>
</gene>
<organism evidence="8 9">
    <name type="scientific">Plakobranchus ocellatus</name>
    <dbReference type="NCBI Taxonomy" id="259542"/>
    <lineage>
        <taxon>Eukaryota</taxon>
        <taxon>Metazoa</taxon>
        <taxon>Spiralia</taxon>
        <taxon>Lophotrochozoa</taxon>
        <taxon>Mollusca</taxon>
        <taxon>Gastropoda</taxon>
        <taxon>Heterobranchia</taxon>
        <taxon>Euthyneura</taxon>
        <taxon>Panpulmonata</taxon>
        <taxon>Sacoglossa</taxon>
        <taxon>Placobranchoidea</taxon>
        <taxon>Plakobranchidae</taxon>
        <taxon>Plakobranchus</taxon>
    </lineage>
</organism>
<dbReference type="InterPro" id="IPR051223">
    <property type="entry name" value="Polycystin"/>
</dbReference>
<reference evidence="8 9" key="1">
    <citation type="journal article" date="2021" name="Elife">
        <title>Chloroplast acquisition without the gene transfer in kleptoplastic sea slugs, Plakobranchus ocellatus.</title>
        <authorList>
            <person name="Maeda T."/>
            <person name="Takahashi S."/>
            <person name="Yoshida T."/>
            <person name="Shimamura S."/>
            <person name="Takaki Y."/>
            <person name="Nagai Y."/>
            <person name="Toyoda A."/>
            <person name="Suzuki Y."/>
            <person name="Arimoto A."/>
            <person name="Ishii H."/>
            <person name="Satoh N."/>
            <person name="Nishiyama T."/>
            <person name="Hasebe M."/>
            <person name="Maruyama T."/>
            <person name="Minagawa J."/>
            <person name="Obokata J."/>
            <person name="Shigenobu S."/>
        </authorList>
    </citation>
    <scope>NUCLEOTIDE SEQUENCE [LARGE SCALE GENOMIC DNA]</scope>
</reference>
<evidence type="ECO:0000313" key="8">
    <source>
        <dbReference type="EMBL" id="GFO32542.1"/>
    </source>
</evidence>
<evidence type="ECO:0000259" key="7">
    <source>
        <dbReference type="Pfam" id="PF08016"/>
    </source>
</evidence>
<comment type="caution">
    <text evidence="8">The sequence shown here is derived from an EMBL/GenBank/DDBJ whole genome shotgun (WGS) entry which is preliminary data.</text>
</comment>
<dbReference type="GO" id="GO:0050982">
    <property type="term" value="P:detection of mechanical stimulus"/>
    <property type="evidence" value="ECO:0007669"/>
    <property type="project" value="TreeGrafter"/>
</dbReference>
<evidence type="ECO:0000256" key="2">
    <source>
        <dbReference type="ARBA" id="ARBA00007200"/>
    </source>
</evidence>
<evidence type="ECO:0000256" key="3">
    <source>
        <dbReference type="ARBA" id="ARBA00022692"/>
    </source>
</evidence>
<feature type="transmembrane region" description="Helical" evidence="6">
    <location>
        <begin position="132"/>
        <end position="153"/>
    </location>
</feature>
<keyword evidence="4 6" id="KW-1133">Transmembrane helix</keyword>
<dbReference type="GO" id="GO:0016020">
    <property type="term" value="C:membrane"/>
    <property type="evidence" value="ECO:0007669"/>
    <property type="project" value="UniProtKB-SubCell"/>
</dbReference>
<accession>A0AAV4CLK8</accession>
<name>A0AAV4CLK8_9GAST</name>
<dbReference type="Pfam" id="PF08016">
    <property type="entry name" value="PKD_channel"/>
    <property type="match status" value="1"/>
</dbReference>
<feature type="domain" description="Polycystin cation channel PKD1/PKD2" evidence="7">
    <location>
        <begin position="11"/>
        <end position="158"/>
    </location>
</feature>
<sequence length="219" mass="25797">MRRSYESRGQNSPEFFDSFELAALDYVYRIAGGFLAFLCIFQIFEMLKLASLLRKIRRLLVFMRLLISVFMLFYMPLIVGVAFAILAFIMFGTASETFSDLLTSYLTINQYFVKPRAIYKTLLENSPFFGPWFVFILGLCINFFILNFFIVFLNEAYSFVMNKIRSQAYKVLEKTRLEYVYEFLGIQSTIKWDIDLTTLAQERELDRDFMADVKRFAAN</sequence>
<dbReference type="AlphaFoldDB" id="A0AAV4CLK8"/>
<proteinExistence type="inferred from homology"/>
<evidence type="ECO:0000256" key="4">
    <source>
        <dbReference type="ARBA" id="ARBA00022989"/>
    </source>
</evidence>
<keyword evidence="9" id="KW-1185">Reference proteome</keyword>
<keyword evidence="8" id="KW-0675">Receptor</keyword>
<feature type="transmembrane region" description="Helical" evidence="6">
    <location>
        <begin position="26"/>
        <end position="44"/>
    </location>
</feature>
<evidence type="ECO:0000313" key="9">
    <source>
        <dbReference type="Proteomes" id="UP000735302"/>
    </source>
</evidence>